<keyword evidence="2" id="KW-0132">Cell division</keyword>
<feature type="domain" description="SPOR" evidence="1">
    <location>
        <begin position="462"/>
        <end position="538"/>
    </location>
</feature>
<accession>A0A5C7VQM0</accession>
<dbReference type="Gene3D" id="3.30.70.1070">
    <property type="entry name" value="Sporulation related repeat"/>
    <property type="match status" value="1"/>
</dbReference>
<comment type="caution">
    <text evidence="2">The sequence shown here is derived from an EMBL/GenBank/DDBJ whole genome shotgun (WGS) entry which is preliminary data.</text>
</comment>
<dbReference type="Gene3D" id="3.40.50.300">
    <property type="entry name" value="P-loop containing nucleotide triphosphate hydrolases"/>
    <property type="match status" value="1"/>
</dbReference>
<dbReference type="InterPro" id="IPR036680">
    <property type="entry name" value="SPOR-like_sf"/>
</dbReference>
<gene>
    <name evidence="2" type="ORF">E6Q69_18745</name>
</gene>
<reference evidence="2 3" key="1">
    <citation type="submission" date="2018-09" db="EMBL/GenBank/DDBJ databases">
        <title>Metagenome Assembled Genomes from an Advanced Water Purification Facility.</title>
        <authorList>
            <person name="Stamps B.W."/>
            <person name="Spear J.R."/>
        </authorList>
    </citation>
    <scope>NUCLEOTIDE SEQUENCE [LARGE SCALE GENOMIC DNA]</scope>
    <source>
        <strain evidence="2">Bin_52_1</strain>
    </source>
</reference>
<organism evidence="2 3">
    <name type="scientific">Aquipseudomonas alcaligenes</name>
    <name type="common">Pseudomonas alcaligenes</name>
    <dbReference type="NCBI Taxonomy" id="43263"/>
    <lineage>
        <taxon>Bacteria</taxon>
        <taxon>Pseudomonadati</taxon>
        <taxon>Pseudomonadota</taxon>
        <taxon>Gammaproteobacteria</taxon>
        <taxon>Pseudomonadales</taxon>
        <taxon>Pseudomonadaceae</taxon>
        <taxon>Aquipseudomonas</taxon>
    </lineage>
</organism>
<dbReference type="PROSITE" id="PS51724">
    <property type="entry name" value="SPOR"/>
    <property type="match status" value="1"/>
</dbReference>
<sequence length="550" mass="56755">MSSLHADEAFLAHYQFSHDPFAARVPGFRFFPAQRKPVLGQLHHLARYSQLLLVVTGPHGSGKTLLRQALVASTNKQSVQSVVISARGAGDVGGVLRQVAQGLGMQQMDVRSILAQVSQLALTGQEVYLLVDDAEQLADAALDALFTLAAGNADGRPHVFLFAESDILPRLELLADGEERFHAIELLPYSEDETREYLAQRLDGAGQGIDLLSDDQVTDIHLSSGGWPGAINQAAREVLVESMLASRAGGGAAAGGGLPKKHLLAVAVVALALGAAWLMQGRTESTPPMVTEAPIELVPQGAVPASVDTDKPAAQAAAASGQGAAVEFSGSSQPLPLPLVGEAQPVIREPLAQASGMQEGEEGGVAEAQAPVPAAAPSAPVVTPVPVSAPVVPTVASAPPAQAVAPKPVPVQAPVQPVVAAKSVAPAPAPKPAQPKPAAAVVKPVPAVASAAPAPGGEWYASRPAGNYALQILGTRSESSAKAFVSKNGGEYRYFKKLHQGQPLYVVTYGQFSSRAAAQAAIKSLPAAVQAGKPWPRSFASIQQEAVRAR</sequence>
<dbReference type="PANTHER" id="PTHR35894:SF7">
    <property type="entry name" value="GENERAL SECRETION PATHWAY PROTEIN A-RELATED"/>
    <property type="match status" value="1"/>
</dbReference>
<dbReference type="InterPro" id="IPR049945">
    <property type="entry name" value="AAA_22"/>
</dbReference>
<dbReference type="GO" id="GO:0042834">
    <property type="term" value="F:peptidoglycan binding"/>
    <property type="evidence" value="ECO:0007669"/>
    <property type="project" value="InterPro"/>
</dbReference>
<evidence type="ECO:0000313" key="3">
    <source>
        <dbReference type="Proteomes" id="UP000321110"/>
    </source>
</evidence>
<name>A0A5C7VQM0_AQUAC</name>
<dbReference type="InterPro" id="IPR052026">
    <property type="entry name" value="ExeA_AAA_ATPase_DNA-bind"/>
</dbReference>
<protein>
    <submittedName>
        <fullName evidence="2">Cell division protein</fullName>
    </submittedName>
</protein>
<dbReference type="Pfam" id="PF13401">
    <property type="entry name" value="AAA_22"/>
    <property type="match status" value="1"/>
</dbReference>
<proteinExistence type="predicted"/>
<dbReference type="GO" id="GO:0051301">
    <property type="term" value="P:cell division"/>
    <property type="evidence" value="ECO:0007669"/>
    <property type="project" value="UniProtKB-KW"/>
</dbReference>
<dbReference type="PRINTS" id="PR01217">
    <property type="entry name" value="PRICHEXTENSN"/>
</dbReference>
<dbReference type="GO" id="GO:0016887">
    <property type="term" value="F:ATP hydrolysis activity"/>
    <property type="evidence" value="ECO:0007669"/>
    <property type="project" value="InterPro"/>
</dbReference>
<dbReference type="InterPro" id="IPR027417">
    <property type="entry name" value="P-loop_NTPase"/>
</dbReference>
<dbReference type="Proteomes" id="UP000321110">
    <property type="component" value="Unassembled WGS sequence"/>
</dbReference>
<dbReference type="Pfam" id="PF05036">
    <property type="entry name" value="SPOR"/>
    <property type="match status" value="1"/>
</dbReference>
<evidence type="ECO:0000259" key="1">
    <source>
        <dbReference type="PROSITE" id="PS51724"/>
    </source>
</evidence>
<dbReference type="SUPFAM" id="SSF52540">
    <property type="entry name" value="P-loop containing nucleoside triphosphate hydrolases"/>
    <property type="match status" value="1"/>
</dbReference>
<evidence type="ECO:0000313" key="2">
    <source>
        <dbReference type="EMBL" id="TXI26935.1"/>
    </source>
</evidence>
<dbReference type="AlphaFoldDB" id="A0A5C7VQM0"/>
<dbReference type="PANTHER" id="PTHR35894">
    <property type="entry name" value="GENERAL SECRETION PATHWAY PROTEIN A-RELATED"/>
    <property type="match status" value="1"/>
</dbReference>
<dbReference type="InterPro" id="IPR007730">
    <property type="entry name" value="SPOR-like_dom"/>
</dbReference>
<dbReference type="EMBL" id="SSFO01000318">
    <property type="protein sequence ID" value="TXI26935.1"/>
    <property type="molecule type" value="Genomic_DNA"/>
</dbReference>
<keyword evidence="2" id="KW-0131">Cell cycle</keyword>